<reference evidence="1 2" key="1">
    <citation type="submission" date="2014-07" db="EMBL/GenBank/DDBJ databases">
        <title>Draft Genome Sequences of Environmental Pseudomonas syringae strains.</title>
        <authorList>
            <person name="Baltrus D.A."/>
            <person name="Berge O."/>
            <person name="Morris C."/>
        </authorList>
    </citation>
    <scope>NUCLEOTIDE SEQUENCE [LARGE SCALE GENOMIC DNA]</scope>
    <source>
        <strain evidence="1 2">CEB003</strain>
    </source>
</reference>
<organism evidence="1 2">
    <name type="scientific">Pseudomonas syringae</name>
    <dbReference type="NCBI Taxonomy" id="317"/>
    <lineage>
        <taxon>Bacteria</taxon>
        <taxon>Pseudomonadati</taxon>
        <taxon>Pseudomonadota</taxon>
        <taxon>Gammaproteobacteria</taxon>
        <taxon>Pseudomonadales</taxon>
        <taxon>Pseudomonadaceae</taxon>
        <taxon>Pseudomonas</taxon>
    </lineage>
</organism>
<gene>
    <name evidence="1" type="ORF">IV02_14145</name>
</gene>
<dbReference type="Gene3D" id="2.130.10.10">
    <property type="entry name" value="YVTN repeat-like/Quinoprotein amine dehydrogenase"/>
    <property type="match status" value="1"/>
</dbReference>
<proteinExistence type="predicted"/>
<name>A0A085V6S3_PSESX</name>
<evidence type="ECO:0000313" key="2">
    <source>
        <dbReference type="Proteomes" id="UP000028643"/>
    </source>
</evidence>
<protein>
    <recommendedName>
        <fullName evidence="3">Exo-alpha-sialidase</fullName>
    </recommendedName>
</protein>
<comment type="caution">
    <text evidence="1">The sequence shown here is derived from an EMBL/GenBank/DDBJ whole genome shotgun (WGS) entry which is preliminary data.</text>
</comment>
<dbReference type="RefSeq" id="WP_047575649.1">
    <property type="nucleotide sequence ID" value="NZ_JPQT01000106.1"/>
</dbReference>
<dbReference type="Gene3D" id="2.120.10.10">
    <property type="match status" value="1"/>
</dbReference>
<evidence type="ECO:0000313" key="1">
    <source>
        <dbReference type="EMBL" id="KFE51136.1"/>
    </source>
</evidence>
<accession>A0A085V6S3</accession>
<dbReference type="SUPFAM" id="SSF110296">
    <property type="entry name" value="Oligoxyloglucan reducing end-specific cellobiohydrolase"/>
    <property type="match status" value="1"/>
</dbReference>
<dbReference type="AlphaFoldDB" id="A0A085V6S3"/>
<sequence length="517" mass="53153">MATPPVFDTFPPAPNRGDAPADFSQKADTFVAALPPFALKMNQAISWMSATMATVLDYRDAAALSAQAAAQSAVTASQAIGAAQAARDAAAASATAAQVAAAAAGAAAGLPAVIGHGGQALVAKLDESGFELKAIGQAIGDVLETTRTPDATYLLCDTIYTRAAYPALFAIVGTQAEKDDGVNPTAITHGLAAGSYVILAGKDDVFVAVGVTTNSETNGTAGRSTDKGLTWSPIPSLVGGYSLKSLATNGNGTWVATMNRGSSASNVGWVARSDDNGVTWAIAELTVGYGYNGQPPLVVYDGFSKFIIYTAGQTTTRGAVSTNGGVSWTEIVLPSNIQSLTVDFSGNLYVVRSPSGTQQELLRAPVSTIVFSRIVNRSGSSGVVFFGAPAHGQGVSAFVMDGQLFVSTDGGKQWAPKLISSAAAINITPYGYIVVGSSDAILMSSDFGETWYERPLGGLQLAISGNITTTGVVVVSGVSTTFSRSARLYNYDVATQFKTPARKAPKGYKAYIKGKLA</sequence>
<dbReference type="CDD" id="cd15482">
    <property type="entry name" value="Sialidase_non-viral"/>
    <property type="match status" value="1"/>
</dbReference>
<dbReference type="InterPro" id="IPR015943">
    <property type="entry name" value="WD40/YVTN_repeat-like_dom_sf"/>
</dbReference>
<dbReference type="Proteomes" id="UP000028643">
    <property type="component" value="Unassembled WGS sequence"/>
</dbReference>
<evidence type="ECO:0008006" key="3">
    <source>
        <dbReference type="Google" id="ProtNLM"/>
    </source>
</evidence>
<dbReference type="EMBL" id="JPQT01000106">
    <property type="protein sequence ID" value="KFE51136.1"/>
    <property type="molecule type" value="Genomic_DNA"/>
</dbReference>
<dbReference type="PATRIC" id="fig|317.174.peg.2898"/>